<reference evidence="2" key="2">
    <citation type="submission" date="2018-04" db="EMBL/GenBank/DDBJ databases">
        <title>OnivRS2 (Oryza nivara Reference Sequence Version 2).</title>
        <authorList>
            <person name="Zhang J."/>
            <person name="Kudrna D."/>
            <person name="Lee S."/>
            <person name="Talag J."/>
            <person name="Rajasekar S."/>
            <person name="Welchert J."/>
            <person name="Hsing Y.-I."/>
            <person name="Wing R.A."/>
        </authorList>
    </citation>
    <scope>NUCLEOTIDE SEQUENCE [LARGE SCALE GENOMIC DNA]</scope>
    <source>
        <strain evidence="2">SL10</strain>
    </source>
</reference>
<protein>
    <recommendedName>
        <fullName evidence="4">Bifunctional inhibitor/plant lipid transfer protein/seed storage helical domain-containing protein</fullName>
    </recommendedName>
</protein>
<sequence length="217" mass="23095">MAPGRLAAPAPAPASQESCLPTFSAVSTDHQLFSSIVDRVEDGRVHLKGGRGGEELKVRAMVVIAAVMLAAAAPAPAPAGTTCEQLESVARSCTGYLKRSLIFLNDACCDGAESVYDALTTDAAVDLGFVCRCLRGFVISESLRPYLYRGVTPDPAKMGEATRQPRAVSNDDEQRPKVVEWRRSSGGRRRGRLREVAAKLALDVAESMKQTAKCDGG</sequence>
<dbReference type="Gramene" id="ONIVA03G28410.1">
    <property type="protein sequence ID" value="ONIVA03G28410.1"/>
    <property type="gene ID" value="ONIVA03G28410"/>
</dbReference>
<evidence type="ECO:0000256" key="1">
    <source>
        <dbReference type="SAM" id="MobiDB-lite"/>
    </source>
</evidence>
<proteinExistence type="predicted"/>
<evidence type="ECO:0000313" key="3">
    <source>
        <dbReference type="Proteomes" id="UP000006591"/>
    </source>
</evidence>
<reference evidence="2" key="1">
    <citation type="submission" date="2015-04" db="UniProtKB">
        <authorList>
            <consortium name="EnsemblPlants"/>
        </authorList>
    </citation>
    <scope>IDENTIFICATION</scope>
    <source>
        <strain evidence="2">SL10</strain>
    </source>
</reference>
<dbReference type="Gene3D" id="1.10.110.10">
    <property type="entry name" value="Plant lipid-transfer and hydrophobic proteins"/>
    <property type="match status" value="1"/>
</dbReference>
<dbReference type="AlphaFoldDB" id="A0A0E0GQZ7"/>
<dbReference type="HOGENOM" id="CLU_1274014_0_0_1"/>
<dbReference type="EnsemblPlants" id="ONIVA03G28410.1">
    <property type="protein sequence ID" value="ONIVA03G28410.1"/>
    <property type="gene ID" value="ONIVA03G28410"/>
</dbReference>
<name>A0A0E0GQZ7_ORYNI</name>
<feature type="region of interest" description="Disordered" evidence="1">
    <location>
        <begin position="154"/>
        <end position="177"/>
    </location>
</feature>
<dbReference type="InterPro" id="IPR036312">
    <property type="entry name" value="Bifun_inhib/LTP/seed_sf"/>
</dbReference>
<keyword evidence="3" id="KW-1185">Reference proteome</keyword>
<dbReference type="SUPFAM" id="SSF47699">
    <property type="entry name" value="Bifunctional inhibitor/lipid-transfer protein/seed storage 2S albumin"/>
    <property type="match status" value="1"/>
</dbReference>
<evidence type="ECO:0000313" key="2">
    <source>
        <dbReference type="EnsemblPlants" id="ONIVA03G28410.1"/>
    </source>
</evidence>
<dbReference type="Proteomes" id="UP000006591">
    <property type="component" value="Chromosome 3"/>
</dbReference>
<evidence type="ECO:0008006" key="4">
    <source>
        <dbReference type="Google" id="ProtNLM"/>
    </source>
</evidence>
<accession>A0A0E0GQZ7</accession>
<organism evidence="2">
    <name type="scientific">Oryza nivara</name>
    <name type="common">Indian wild rice</name>
    <name type="synonym">Oryza sativa f. spontanea</name>
    <dbReference type="NCBI Taxonomy" id="4536"/>
    <lineage>
        <taxon>Eukaryota</taxon>
        <taxon>Viridiplantae</taxon>
        <taxon>Streptophyta</taxon>
        <taxon>Embryophyta</taxon>
        <taxon>Tracheophyta</taxon>
        <taxon>Spermatophyta</taxon>
        <taxon>Magnoliopsida</taxon>
        <taxon>Liliopsida</taxon>
        <taxon>Poales</taxon>
        <taxon>Poaceae</taxon>
        <taxon>BOP clade</taxon>
        <taxon>Oryzoideae</taxon>
        <taxon>Oryzeae</taxon>
        <taxon>Oryzinae</taxon>
        <taxon>Oryza</taxon>
    </lineage>
</organism>